<feature type="region of interest" description="Disordered" evidence="1">
    <location>
        <begin position="131"/>
        <end position="150"/>
    </location>
</feature>
<sequence>MKGGAVVPHSKKASGSNPPPVGSSCESTTLDTLAPSHSPKTGRCKCEGNGCLSLYVNPGNMSRGVSRFLPGPPDPQRITRLHNGRRRSSRRVRVNLVVSQVSRSNKDRERFRSPERNRKGAHCCEQLAALSESREEGTGEIRQDSSPSGEFVELEKQQIEALKHLRHNM</sequence>
<evidence type="ECO:0000313" key="2">
    <source>
        <dbReference type="EMBL" id="CAB1444120.1"/>
    </source>
</evidence>
<keyword evidence="3" id="KW-1185">Reference proteome</keyword>
<feature type="compositionally biased region" description="Basic and acidic residues" evidence="1">
    <location>
        <begin position="132"/>
        <end position="143"/>
    </location>
</feature>
<organism evidence="2 3">
    <name type="scientific">Pleuronectes platessa</name>
    <name type="common">European plaice</name>
    <dbReference type="NCBI Taxonomy" id="8262"/>
    <lineage>
        <taxon>Eukaryota</taxon>
        <taxon>Metazoa</taxon>
        <taxon>Chordata</taxon>
        <taxon>Craniata</taxon>
        <taxon>Vertebrata</taxon>
        <taxon>Euteleostomi</taxon>
        <taxon>Actinopterygii</taxon>
        <taxon>Neopterygii</taxon>
        <taxon>Teleostei</taxon>
        <taxon>Neoteleostei</taxon>
        <taxon>Acanthomorphata</taxon>
        <taxon>Carangaria</taxon>
        <taxon>Pleuronectiformes</taxon>
        <taxon>Pleuronectoidei</taxon>
        <taxon>Pleuronectidae</taxon>
        <taxon>Pleuronectes</taxon>
    </lineage>
</organism>
<proteinExistence type="predicted"/>
<evidence type="ECO:0000313" key="3">
    <source>
        <dbReference type="Proteomes" id="UP001153269"/>
    </source>
</evidence>
<comment type="caution">
    <text evidence="2">The sequence shown here is derived from an EMBL/GenBank/DDBJ whole genome shotgun (WGS) entry which is preliminary data.</text>
</comment>
<evidence type="ECO:0000256" key="1">
    <source>
        <dbReference type="SAM" id="MobiDB-lite"/>
    </source>
</evidence>
<gene>
    <name evidence="2" type="ORF">PLEPLA_LOCUS31836</name>
</gene>
<reference evidence="2" key="1">
    <citation type="submission" date="2020-03" db="EMBL/GenBank/DDBJ databases">
        <authorList>
            <person name="Weist P."/>
        </authorList>
    </citation>
    <scope>NUCLEOTIDE SEQUENCE</scope>
</reference>
<feature type="region of interest" description="Disordered" evidence="1">
    <location>
        <begin position="1"/>
        <end position="42"/>
    </location>
</feature>
<name>A0A9N7YZM2_PLEPL</name>
<dbReference type="EMBL" id="CADEAL010003290">
    <property type="protein sequence ID" value="CAB1444120.1"/>
    <property type="molecule type" value="Genomic_DNA"/>
</dbReference>
<protein>
    <submittedName>
        <fullName evidence="2">Uncharacterized protein</fullName>
    </submittedName>
</protein>
<dbReference type="Proteomes" id="UP001153269">
    <property type="component" value="Unassembled WGS sequence"/>
</dbReference>
<accession>A0A9N7YZM2</accession>
<dbReference type="AlphaFoldDB" id="A0A9N7YZM2"/>
<dbReference type="PROSITE" id="PS51257">
    <property type="entry name" value="PROKAR_LIPOPROTEIN"/>
    <property type="match status" value="1"/>
</dbReference>